<keyword evidence="5 12" id="KW-0349">Heme</keyword>
<evidence type="ECO:0000256" key="2">
    <source>
        <dbReference type="ARBA" id="ARBA00004141"/>
    </source>
</evidence>
<keyword evidence="15" id="KW-1185">Reference proteome</keyword>
<dbReference type="GO" id="GO:0006099">
    <property type="term" value="P:tricarboxylic acid cycle"/>
    <property type="evidence" value="ECO:0007669"/>
    <property type="project" value="InterPro"/>
</dbReference>
<dbReference type="SUPFAM" id="SSF81343">
    <property type="entry name" value="Fumarate reductase respiratory complex transmembrane subunits"/>
    <property type="match status" value="1"/>
</dbReference>
<protein>
    <recommendedName>
        <fullName evidence="4">Succinate dehydrogenase cytochrome b556 subunit</fullName>
    </recommendedName>
</protein>
<keyword evidence="8 13" id="KW-1133">Transmembrane helix</keyword>
<evidence type="ECO:0000256" key="4">
    <source>
        <dbReference type="ARBA" id="ARBA00020076"/>
    </source>
</evidence>
<dbReference type="PROSITE" id="PS01000">
    <property type="entry name" value="SDH_CYT_1"/>
    <property type="match status" value="1"/>
</dbReference>
<dbReference type="EMBL" id="QGLF01000005">
    <property type="protein sequence ID" value="PWR18936.1"/>
    <property type="molecule type" value="Genomic_DNA"/>
</dbReference>
<comment type="cofactor">
    <cofactor evidence="12">
        <name>heme</name>
        <dbReference type="ChEBI" id="CHEBI:30413"/>
    </cofactor>
    <text evidence="12">The heme is bound between the two transmembrane subunits.</text>
</comment>
<name>A0A317DYK6_9PROT</name>
<dbReference type="PANTHER" id="PTHR10978:SF5">
    <property type="entry name" value="SUCCINATE DEHYDROGENASE CYTOCHROME B560 SUBUNIT, MITOCHONDRIAL"/>
    <property type="match status" value="1"/>
</dbReference>
<evidence type="ECO:0000256" key="12">
    <source>
        <dbReference type="PIRSR" id="PIRSR000178-1"/>
    </source>
</evidence>
<dbReference type="PANTHER" id="PTHR10978">
    <property type="entry name" value="SUCCINATE DEHYDROGENASE CYTOCHROME B560 SUBUNIT"/>
    <property type="match status" value="1"/>
</dbReference>
<comment type="subunit">
    <text evidence="11">Part of an enzyme complex containing four subunits: a flavoprotein, an iron-sulfur protein, plus two membrane-anchoring proteins, SdhC and SdhD. The complex can form homotrimers.</text>
</comment>
<dbReference type="NCBIfam" id="TIGR02970">
    <property type="entry name" value="succ_dehyd_cytB"/>
    <property type="match status" value="1"/>
</dbReference>
<comment type="function">
    <text evidence="1">Membrane-anchoring subunit of succinate dehydrogenase (SDH).</text>
</comment>
<dbReference type="CDD" id="cd03499">
    <property type="entry name" value="SQR_TypeC_SdhC"/>
    <property type="match status" value="1"/>
</dbReference>
<evidence type="ECO:0000313" key="14">
    <source>
        <dbReference type="EMBL" id="PWR18936.1"/>
    </source>
</evidence>
<comment type="caution">
    <text evidence="14">The sequence shown here is derived from an EMBL/GenBank/DDBJ whole genome shotgun (WGS) entry which is preliminary data.</text>
</comment>
<dbReference type="AlphaFoldDB" id="A0A317DYK6"/>
<comment type="subcellular location">
    <subcellularLocation>
        <location evidence="2">Membrane</location>
        <topology evidence="2">Multi-pass membrane protein</topology>
    </subcellularLocation>
</comment>
<keyword evidence="9 12" id="KW-0408">Iron</keyword>
<dbReference type="InterPro" id="IPR000701">
    <property type="entry name" value="SuccDH_FuR_B_TM-su"/>
</dbReference>
<evidence type="ECO:0000256" key="9">
    <source>
        <dbReference type="ARBA" id="ARBA00023004"/>
    </source>
</evidence>
<dbReference type="InterPro" id="IPR018495">
    <property type="entry name" value="Succ_DH_cyt_bsu_CS"/>
</dbReference>
<dbReference type="PROSITE" id="PS01001">
    <property type="entry name" value="SDH_CYT_2"/>
    <property type="match status" value="1"/>
</dbReference>
<organism evidence="14 15">
    <name type="scientific">Zavarzinia compransoris</name>
    <dbReference type="NCBI Taxonomy" id="1264899"/>
    <lineage>
        <taxon>Bacteria</taxon>
        <taxon>Pseudomonadati</taxon>
        <taxon>Pseudomonadota</taxon>
        <taxon>Alphaproteobacteria</taxon>
        <taxon>Rhodospirillales</taxon>
        <taxon>Zavarziniaceae</taxon>
        <taxon>Zavarzinia</taxon>
    </lineage>
</organism>
<evidence type="ECO:0000256" key="1">
    <source>
        <dbReference type="ARBA" id="ARBA00004050"/>
    </source>
</evidence>
<dbReference type="GO" id="GO:0016020">
    <property type="term" value="C:membrane"/>
    <property type="evidence" value="ECO:0007669"/>
    <property type="project" value="UniProtKB-SubCell"/>
</dbReference>
<dbReference type="InterPro" id="IPR034804">
    <property type="entry name" value="SQR/QFR_C/D"/>
</dbReference>
<keyword evidence="7 12" id="KW-0479">Metal-binding</keyword>
<evidence type="ECO:0000256" key="13">
    <source>
        <dbReference type="SAM" id="Phobius"/>
    </source>
</evidence>
<comment type="similarity">
    <text evidence="3">Belongs to the cytochrome b560 family.</text>
</comment>
<gene>
    <name evidence="14" type="primary">sdhC</name>
    <name evidence="14" type="ORF">DKG75_18375</name>
</gene>
<evidence type="ECO:0000256" key="7">
    <source>
        <dbReference type="ARBA" id="ARBA00022723"/>
    </source>
</evidence>
<keyword evidence="10 13" id="KW-0472">Membrane</keyword>
<dbReference type="Gene3D" id="1.20.1300.10">
    <property type="entry name" value="Fumarate reductase/succinate dehydrogenase, transmembrane subunit"/>
    <property type="match status" value="1"/>
</dbReference>
<feature type="transmembrane region" description="Helical" evidence="13">
    <location>
        <begin position="21"/>
        <end position="46"/>
    </location>
</feature>
<evidence type="ECO:0000313" key="15">
    <source>
        <dbReference type="Proteomes" id="UP000246077"/>
    </source>
</evidence>
<evidence type="ECO:0000256" key="3">
    <source>
        <dbReference type="ARBA" id="ARBA00007244"/>
    </source>
</evidence>
<sequence length="127" mass="13923">MAQFERPLSPHLQVYRLPLTALASITHRATGVGLGFGTLLLTWWLVAAASGPDAYATFQWFAGSFVGLIILFGFTWALCFHLLNGLRHLFWDAGWGFDKQVSHKASLAVVAGSVALTVIVWLAAYIF</sequence>
<feature type="transmembrane region" description="Helical" evidence="13">
    <location>
        <begin position="58"/>
        <end position="84"/>
    </location>
</feature>
<evidence type="ECO:0000256" key="5">
    <source>
        <dbReference type="ARBA" id="ARBA00022617"/>
    </source>
</evidence>
<dbReference type="Pfam" id="PF01127">
    <property type="entry name" value="Sdh_cyt"/>
    <property type="match status" value="1"/>
</dbReference>
<evidence type="ECO:0000256" key="6">
    <source>
        <dbReference type="ARBA" id="ARBA00022692"/>
    </source>
</evidence>
<dbReference type="Proteomes" id="UP000246077">
    <property type="component" value="Unassembled WGS sequence"/>
</dbReference>
<dbReference type="PIRSF" id="PIRSF000178">
    <property type="entry name" value="SDH_cyt_b560"/>
    <property type="match status" value="1"/>
</dbReference>
<proteinExistence type="inferred from homology"/>
<evidence type="ECO:0000256" key="11">
    <source>
        <dbReference type="ARBA" id="ARBA00025912"/>
    </source>
</evidence>
<evidence type="ECO:0000256" key="10">
    <source>
        <dbReference type="ARBA" id="ARBA00023136"/>
    </source>
</evidence>
<evidence type="ECO:0000256" key="8">
    <source>
        <dbReference type="ARBA" id="ARBA00022989"/>
    </source>
</evidence>
<feature type="transmembrane region" description="Helical" evidence="13">
    <location>
        <begin position="105"/>
        <end position="126"/>
    </location>
</feature>
<feature type="binding site" description="axial binding residue" evidence="12">
    <location>
        <position position="81"/>
    </location>
    <ligand>
        <name>heme</name>
        <dbReference type="ChEBI" id="CHEBI:30413"/>
        <note>ligand shared with second transmembrane subunit</note>
    </ligand>
    <ligandPart>
        <name>Fe</name>
        <dbReference type="ChEBI" id="CHEBI:18248"/>
    </ligandPart>
</feature>
<accession>A0A317DYK6</accession>
<dbReference type="RefSeq" id="WP_109922622.1">
    <property type="nucleotide sequence ID" value="NZ_QGLF01000005.1"/>
</dbReference>
<dbReference type="GO" id="GO:0046872">
    <property type="term" value="F:metal ion binding"/>
    <property type="evidence" value="ECO:0007669"/>
    <property type="project" value="UniProtKB-KW"/>
</dbReference>
<dbReference type="InterPro" id="IPR014314">
    <property type="entry name" value="Succ_DH_cytb556"/>
</dbReference>
<reference evidence="15" key="1">
    <citation type="submission" date="2018-05" db="EMBL/GenBank/DDBJ databases">
        <title>Zavarzinia sp. HR-AS.</title>
        <authorList>
            <person name="Lee Y."/>
            <person name="Jeon C.O."/>
        </authorList>
    </citation>
    <scope>NUCLEOTIDE SEQUENCE [LARGE SCALE GENOMIC DNA]</scope>
    <source>
        <strain evidence="15">DSM 1231</strain>
    </source>
</reference>
<dbReference type="OrthoDB" id="9799441at2"/>
<keyword evidence="6 13" id="KW-0812">Transmembrane</keyword>
<dbReference type="GO" id="GO:0009055">
    <property type="term" value="F:electron transfer activity"/>
    <property type="evidence" value="ECO:0007669"/>
    <property type="project" value="InterPro"/>
</dbReference>